<proteinExistence type="inferred from homology"/>
<evidence type="ECO:0000313" key="5">
    <source>
        <dbReference type="EMBL" id="QDV43148.1"/>
    </source>
</evidence>
<dbReference type="SUPFAM" id="SSF53448">
    <property type="entry name" value="Nucleotide-diphospho-sugar transferases"/>
    <property type="match status" value="1"/>
</dbReference>
<evidence type="ECO:0000313" key="6">
    <source>
        <dbReference type="Proteomes" id="UP000319004"/>
    </source>
</evidence>
<accession>A0A518HQS3</accession>
<evidence type="ECO:0000259" key="4">
    <source>
        <dbReference type="Pfam" id="PF00535"/>
    </source>
</evidence>
<organism evidence="5 6">
    <name type="scientific">Stieleria neptunia</name>
    <dbReference type="NCBI Taxonomy" id="2527979"/>
    <lineage>
        <taxon>Bacteria</taxon>
        <taxon>Pseudomonadati</taxon>
        <taxon>Planctomycetota</taxon>
        <taxon>Planctomycetia</taxon>
        <taxon>Pirellulales</taxon>
        <taxon>Pirellulaceae</taxon>
        <taxon>Stieleria</taxon>
    </lineage>
</organism>
<comment type="similarity">
    <text evidence="1">Belongs to the glycosyltransferase 2 family.</text>
</comment>
<dbReference type="OrthoDB" id="396512at2"/>
<evidence type="ECO:0000256" key="3">
    <source>
        <dbReference type="ARBA" id="ARBA00022679"/>
    </source>
</evidence>
<dbReference type="KEGG" id="snep:Enr13x_30020"/>
<dbReference type="InterPro" id="IPR029044">
    <property type="entry name" value="Nucleotide-diphossugar_trans"/>
</dbReference>
<dbReference type="EMBL" id="CP037423">
    <property type="protein sequence ID" value="QDV43148.1"/>
    <property type="molecule type" value="Genomic_DNA"/>
</dbReference>
<dbReference type="RefSeq" id="WP_145387030.1">
    <property type="nucleotide sequence ID" value="NZ_CP037423.1"/>
</dbReference>
<dbReference type="GO" id="GO:0016757">
    <property type="term" value="F:glycosyltransferase activity"/>
    <property type="evidence" value="ECO:0007669"/>
    <property type="project" value="UniProtKB-KW"/>
</dbReference>
<protein>
    <submittedName>
        <fullName evidence="5">4,4'-diaponeurosporenoate glycosyltransferase</fullName>
        <ecNumber evidence="5">2.4.1.-</ecNumber>
    </submittedName>
</protein>
<dbReference type="EC" id="2.4.1.-" evidence="5"/>
<dbReference type="Gene3D" id="3.90.550.10">
    <property type="entry name" value="Spore Coat Polysaccharide Biosynthesis Protein SpsA, Chain A"/>
    <property type="match status" value="1"/>
</dbReference>
<dbReference type="PANTHER" id="PTHR43179:SF12">
    <property type="entry name" value="GALACTOFURANOSYLTRANSFERASE GLFT2"/>
    <property type="match status" value="1"/>
</dbReference>
<dbReference type="Proteomes" id="UP000319004">
    <property type="component" value="Chromosome"/>
</dbReference>
<dbReference type="InterPro" id="IPR001173">
    <property type="entry name" value="Glyco_trans_2-like"/>
</dbReference>
<keyword evidence="6" id="KW-1185">Reference proteome</keyword>
<gene>
    <name evidence="5" type="primary">crtQ_1</name>
    <name evidence="5" type="ORF">Enr13x_30020</name>
</gene>
<feature type="domain" description="Glycosyltransferase 2-like" evidence="4">
    <location>
        <begin position="12"/>
        <end position="170"/>
    </location>
</feature>
<sequence>MNGESVERLLVTVVVPARNEEERIGDCLRALENQSLPRQQYEIVVVDNGSTDGTRAAVARSTARLLEEPKPSAYHARNLAIRSTDSEWLAFTDADCIPHRDWLENLLASASINDAWIVGGLTRYDIVNDNLGNRLLCETHQPDQLRETIESYHCVAGGNMFVRRAAFEQLGLFRVVRSGSDIEFSKRLAAAGFPSVFAENAVVRHQCDLSNWEYLRRSYRIRYGQRTHSKKSSGILAALAHLKQLPWRPGLRAATQVATKHETKDGGRFWAEWLYRWANRWAGFLGEWQASIQNPIASSDVKSDVGSPRITD</sequence>
<keyword evidence="2 5" id="KW-0328">Glycosyltransferase</keyword>
<evidence type="ECO:0000256" key="2">
    <source>
        <dbReference type="ARBA" id="ARBA00022676"/>
    </source>
</evidence>
<dbReference type="Pfam" id="PF00535">
    <property type="entry name" value="Glycos_transf_2"/>
    <property type="match status" value="1"/>
</dbReference>
<name>A0A518HQS3_9BACT</name>
<keyword evidence="3 5" id="KW-0808">Transferase</keyword>
<dbReference type="AlphaFoldDB" id="A0A518HQS3"/>
<reference evidence="5 6" key="1">
    <citation type="submission" date="2019-03" db="EMBL/GenBank/DDBJ databases">
        <title>Deep-cultivation of Planctomycetes and their phenomic and genomic characterization uncovers novel biology.</title>
        <authorList>
            <person name="Wiegand S."/>
            <person name="Jogler M."/>
            <person name="Boedeker C."/>
            <person name="Pinto D."/>
            <person name="Vollmers J."/>
            <person name="Rivas-Marin E."/>
            <person name="Kohn T."/>
            <person name="Peeters S.H."/>
            <person name="Heuer A."/>
            <person name="Rast P."/>
            <person name="Oberbeckmann S."/>
            <person name="Bunk B."/>
            <person name="Jeske O."/>
            <person name="Meyerdierks A."/>
            <person name="Storesund J.E."/>
            <person name="Kallscheuer N."/>
            <person name="Luecker S."/>
            <person name="Lage O.M."/>
            <person name="Pohl T."/>
            <person name="Merkel B.J."/>
            <person name="Hornburger P."/>
            <person name="Mueller R.-W."/>
            <person name="Bruemmer F."/>
            <person name="Labrenz M."/>
            <person name="Spormann A.M."/>
            <person name="Op den Camp H."/>
            <person name="Overmann J."/>
            <person name="Amann R."/>
            <person name="Jetten M.S.M."/>
            <person name="Mascher T."/>
            <person name="Medema M.H."/>
            <person name="Devos D.P."/>
            <person name="Kaster A.-K."/>
            <person name="Ovreas L."/>
            <person name="Rohde M."/>
            <person name="Galperin M.Y."/>
            <person name="Jogler C."/>
        </authorList>
    </citation>
    <scope>NUCLEOTIDE SEQUENCE [LARGE SCALE GENOMIC DNA]</scope>
    <source>
        <strain evidence="5 6">Enr13</strain>
    </source>
</reference>
<dbReference type="PANTHER" id="PTHR43179">
    <property type="entry name" value="RHAMNOSYLTRANSFERASE WBBL"/>
    <property type="match status" value="1"/>
</dbReference>
<evidence type="ECO:0000256" key="1">
    <source>
        <dbReference type="ARBA" id="ARBA00006739"/>
    </source>
</evidence>